<protein>
    <recommendedName>
        <fullName evidence="10">signal-recognition-particle GTPase</fullName>
        <ecNumber evidence="10">3.6.5.4</ecNumber>
    </recommendedName>
</protein>
<dbReference type="GO" id="GO:0048500">
    <property type="term" value="C:signal recognition particle"/>
    <property type="evidence" value="ECO:0007669"/>
    <property type="project" value="InterPro"/>
</dbReference>
<comment type="similarity">
    <text evidence="2">Belongs to the GTP-binding SRP family. SRP54 subfamily.</text>
</comment>
<dbReference type="SUPFAM" id="SSF47364">
    <property type="entry name" value="Domain of the SRP/SRP receptor G-proteins"/>
    <property type="match status" value="1"/>
</dbReference>
<evidence type="ECO:0000256" key="9">
    <source>
        <dbReference type="ARBA" id="ARBA00023274"/>
    </source>
</evidence>
<dbReference type="GO" id="GO:0005525">
    <property type="term" value="F:GTP binding"/>
    <property type="evidence" value="ECO:0007669"/>
    <property type="project" value="UniProtKB-KW"/>
</dbReference>
<dbReference type="Pfam" id="PF02881">
    <property type="entry name" value="SRP54_N"/>
    <property type="match status" value="1"/>
</dbReference>
<dbReference type="InterPro" id="IPR004125">
    <property type="entry name" value="Signal_recog_particle_SRP54_M"/>
</dbReference>
<sequence>MAFDSFANRLKESIKKLLNSAGSEKVEETLEEIKRAFLEGDVDKEITDKFLQKVRDDIKSNKGKGLITKERVVDVIYNNLTEILGSGQEKLQISSIPFKILLVGLFGSGKTTTAAKLANYFKKRGYRVLLLGIDTSRPAAFDQLVQLGKQINVKVAGGGKDAVKSIKDAEKSFKDFDVIIADSAGRDALDDELVKEIKLVKETLKPEEVMLVIPADIGQNAKMQVEAFHSTLNINHIILTKTDGTAVGGGALTAAYTSNAKVIFIGTGEKINEFEEFDPKSFASKLLGLEGLEGILKKAQEENIKVNEESAKNILKGEFSLLDMYEEYSSTKKMGPLDKLAEMIPGLPSSGRSKELIERQGENIGKFINIMDSMTKAELENPKTIDANRIKRIAKGSGQSEELVREILTQYNKTKQIMKMSKNRQVSSLMKRFGINL</sequence>
<dbReference type="GO" id="GO:0006614">
    <property type="term" value="P:SRP-dependent cotranslational protein targeting to membrane"/>
    <property type="evidence" value="ECO:0007669"/>
    <property type="project" value="InterPro"/>
</dbReference>
<keyword evidence="14" id="KW-0675">Receptor</keyword>
<evidence type="ECO:0000259" key="13">
    <source>
        <dbReference type="SMART" id="SM00963"/>
    </source>
</evidence>
<evidence type="ECO:0000256" key="3">
    <source>
        <dbReference type="ARBA" id="ARBA00022490"/>
    </source>
</evidence>
<dbReference type="PANTHER" id="PTHR11564:SF5">
    <property type="entry name" value="SIGNAL RECOGNITION PARTICLE SUBUNIT SRP54"/>
    <property type="match status" value="1"/>
</dbReference>
<dbReference type="Proteomes" id="UP000763484">
    <property type="component" value="Unassembled WGS sequence"/>
</dbReference>
<dbReference type="InterPro" id="IPR027417">
    <property type="entry name" value="P-loop_NTPase"/>
</dbReference>
<evidence type="ECO:0000256" key="1">
    <source>
        <dbReference type="ARBA" id="ARBA00004496"/>
    </source>
</evidence>
<dbReference type="AlphaFoldDB" id="A0A8T3US82"/>
<dbReference type="SMART" id="SM00382">
    <property type="entry name" value="AAA"/>
    <property type="match status" value="1"/>
</dbReference>
<dbReference type="InterPro" id="IPR036225">
    <property type="entry name" value="SRP/SRP_N"/>
</dbReference>
<keyword evidence="7" id="KW-0342">GTP-binding</keyword>
<keyword evidence="8" id="KW-0733">Signal recognition particle</keyword>
<comment type="caution">
    <text evidence="14">The sequence shown here is derived from an EMBL/GenBank/DDBJ whole genome shotgun (WGS) entry which is preliminary data.</text>
</comment>
<dbReference type="InterPro" id="IPR042101">
    <property type="entry name" value="SRP54_N_sf"/>
</dbReference>
<dbReference type="SUPFAM" id="SSF52540">
    <property type="entry name" value="P-loop containing nucleoside triphosphate hydrolases"/>
    <property type="match status" value="1"/>
</dbReference>
<keyword evidence="3" id="KW-0963">Cytoplasm</keyword>
<dbReference type="InterPro" id="IPR003593">
    <property type="entry name" value="AAA+_ATPase"/>
</dbReference>
<feature type="domain" description="SRP54-type proteins GTP-binding" evidence="12">
    <location>
        <begin position="97"/>
        <end position="288"/>
    </location>
</feature>
<evidence type="ECO:0000256" key="6">
    <source>
        <dbReference type="ARBA" id="ARBA00022884"/>
    </source>
</evidence>
<comment type="subcellular location">
    <subcellularLocation>
        <location evidence="1">Cytoplasm</location>
    </subcellularLocation>
</comment>
<evidence type="ECO:0000256" key="5">
    <source>
        <dbReference type="ARBA" id="ARBA00022801"/>
    </source>
</evidence>
<evidence type="ECO:0000256" key="4">
    <source>
        <dbReference type="ARBA" id="ARBA00022741"/>
    </source>
</evidence>
<dbReference type="SMART" id="SM00962">
    <property type="entry name" value="SRP54"/>
    <property type="match status" value="1"/>
</dbReference>
<evidence type="ECO:0000259" key="12">
    <source>
        <dbReference type="SMART" id="SM00962"/>
    </source>
</evidence>
<dbReference type="InterPro" id="IPR013822">
    <property type="entry name" value="Signal_recog_particl_SRP54_hlx"/>
</dbReference>
<proteinExistence type="inferred from homology"/>
<dbReference type="Gene3D" id="1.20.120.140">
    <property type="entry name" value="Signal recognition particle SRP54, nucleotide-binding domain"/>
    <property type="match status" value="1"/>
</dbReference>
<evidence type="ECO:0000313" key="14">
    <source>
        <dbReference type="EMBL" id="MBE5728103.1"/>
    </source>
</evidence>
<dbReference type="GO" id="GO:0008312">
    <property type="term" value="F:7S RNA binding"/>
    <property type="evidence" value="ECO:0007669"/>
    <property type="project" value="InterPro"/>
</dbReference>
<feature type="domain" description="AAA+ ATPase" evidence="11">
    <location>
        <begin position="96"/>
        <end position="269"/>
    </location>
</feature>
<dbReference type="GO" id="GO:0003924">
    <property type="term" value="F:GTPase activity"/>
    <property type="evidence" value="ECO:0007669"/>
    <property type="project" value="InterPro"/>
</dbReference>
<dbReference type="InterPro" id="IPR000897">
    <property type="entry name" value="SRP54_GTPase_dom"/>
</dbReference>
<dbReference type="EC" id="3.6.5.4" evidence="10"/>
<dbReference type="SUPFAM" id="SSF47446">
    <property type="entry name" value="Signal peptide-binding domain"/>
    <property type="match status" value="1"/>
</dbReference>
<keyword evidence="6" id="KW-0694">RNA-binding</keyword>
<keyword evidence="9" id="KW-0687">Ribonucleoprotein</keyword>
<evidence type="ECO:0000256" key="10">
    <source>
        <dbReference type="ARBA" id="ARBA00035672"/>
    </source>
</evidence>
<evidence type="ECO:0000313" key="15">
    <source>
        <dbReference type="Proteomes" id="UP000763484"/>
    </source>
</evidence>
<evidence type="ECO:0000256" key="2">
    <source>
        <dbReference type="ARBA" id="ARBA00005450"/>
    </source>
</evidence>
<dbReference type="Gene3D" id="3.40.50.300">
    <property type="entry name" value="P-loop containing nucleotide triphosphate hydrolases"/>
    <property type="match status" value="1"/>
</dbReference>
<dbReference type="SMART" id="SM00963">
    <property type="entry name" value="SRP54_N"/>
    <property type="match status" value="1"/>
</dbReference>
<dbReference type="Gene3D" id="1.10.260.30">
    <property type="entry name" value="Signal recognition particle, SRP54 subunit, M-domain"/>
    <property type="match status" value="1"/>
</dbReference>
<gene>
    <name evidence="14" type="ORF">IHE50_01655</name>
</gene>
<evidence type="ECO:0000256" key="7">
    <source>
        <dbReference type="ARBA" id="ARBA00023134"/>
    </source>
</evidence>
<name>A0A8T3US82_9ARCH</name>
<dbReference type="Pfam" id="PF02978">
    <property type="entry name" value="SRP_SPB"/>
    <property type="match status" value="1"/>
</dbReference>
<organism evidence="14 15">
    <name type="scientific">Candidatus Acidifodinimicrobium mancum</name>
    <dbReference type="NCBI Taxonomy" id="2898728"/>
    <lineage>
        <taxon>Archaea</taxon>
        <taxon>Candidatus Parvarchaeota</taxon>
        <taxon>Candidatus Acidifodinimicrobiaceae</taxon>
        <taxon>Candidatus Acidifodinimicrobium</taxon>
    </lineage>
</organism>
<evidence type="ECO:0000259" key="11">
    <source>
        <dbReference type="SMART" id="SM00382"/>
    </source>
</evidence>
<dbReference type="InterPro" id="IPR022941">
    <property type="entry name" value="SRP54"/>
</dbReference>
<dbReference type="Pfam" id="PF00448">
    <property type="entry name" value="SRP54"/>
    <property type="match status" value="1"/>
</dbReference>
<reference evidence="14 15" key="1">
    <citation type="submission" date="2020-09" db="EMBL/GenBank/DDBJ databases">
        <title>Genomic characterization of a novel Parvarchaeota family in acid mine drainage sediments.</title>
        <authorList>
            <person name="Luo Z.-H."/>
        </authorList>
    </citation>
    <scope>NUCLEOTIDE SEQUENCE [LARGE SCALE GENOMIC DNA]</scope>
    <source>
        <strain evidence="14">TL1-5_bins.178</strain>
    </source>
</reference>
<keyword evidence="5" id="KW-0378">Hydrolase</keyword>
<dbReference type="InterPro" id="IPR036891">
    <property type="entry name" value="Signal_recog_part_SRP54_M_sf"/>
</dbReference>
<keyword evidence="4" id="KW-0547">Nucleotide-binding</keyword>
<accession>A0A8T3US82</accession>
<dbReference type="EMBL" id="JADFAQ010000022">
    <property type="protein sequence ID" value="MBE5728103.1"/>
    <property type="molecule type" value="Genomic_DNA"/>
</dbReference>
<feature type="domain" description="Signal recognition particle SRP54 helical bundle" evidence="13">
    <location>
        <begin position="2"/>
        <end position="84"/>
    </location>
</feature>
<evidence type="ECO:0000256" key="8">
    <source>
        <dbReference type="ARBA" id="ARBA00023135"/>
    </source>
</evidence>
<dbReference type="PANTHER" id="PTHR11564">
    <property type="entry name" value="SIGNAL RECOGNITION PARTICLE 54K PROTEIN SRP54"/>
    <property type="match status" value="1"/>
</dbReference>